<evidence type="ECO:0000313" key="10">
    <source>
        <dbReference type="Proteomes" id="UP001054252"/>
    </source>
</evidence>
<keyword evidence="2 7" id="KW-0812">Transmembrane</keyword>
<protein>
    <submittedName>
        <fullName evidence="9">Uncharacterized protein</fullName>
    </submittedName>
</protein>
<keyword evidence="5 7" id="KW-0472">Membrane</keyword>
<feature type="transmembrane region" description="Helical" evidence="7">
    <location>
        <begin position="56"/>
        <end position="80"/>
    </location>
</feature>
<dbReference type="GO" id="GO:0012505">
    <property type="term" value="C:endomembrane system"/>
    <property type="evidence" value="ECO:0007669"/>
    <property type="project" value="UniProtKB-SubCell"/>
</dbReference>
<dbReference type="AlphaFoldDB" id="A0AAV5LY49"/>
<comment type="similarity">
    <text evidence="6">Belongs to the DESIGUAL family.</text>
</comment>
<keyword evidence="4 7" id="KW-1133">Transmembrane helix</keyword>
<evidence type="ECO:0000256" key="8">
    <source>
        <dbReference type="SAM" id="SignalP"/>
    </source>
</evidence>
<evidence type="ECO:0000256" key="4">
    <source>
        <dbReference type="ARBA" id="ARBA00022989"/>
    </source>
</evidence>
<dbReference type="Proteomes" id="UP001054252">
    <property type="component" value="Unassembled WGS sequence"/>
</dbReference>
<feature type="transmembrane region" description="Helical" evidence="7">
    <location>
        <begin position="133"/>
        <end position="153"/>
    </location>
</feature>
<dbReference type="PANTHER" id="PTHR31769">
    <property type="entry name" value="OS07G0462200 PROTEIN-RELATED"/>
    <property type="match status" value="1"/>
</dbReference>
<evidence type="ECO:0000256" key="5">
    <source>
        <dbReference type="ARBA" id="ARBA00023136"/>
    </source>
</evidence>
<evidence type="ECO:0000256" key="2">
    <source>
        <dbReference type="ARBA" id="ARBA00022692"/>
    </source>
</evidence>
<dbReference type="InterPro" id="IPR052222">
    <property type="entry name" value="DESIGUAL"/>
</dbReference>
<organism evidence="9 10">
    <name type="scientific">Rubroshorea leprosula</name>
    <dbReference type="NCBI Taxonomy" id="152421"/>
    <lineage>
        <taxon>Eukaryota</taxon>
        <taxon>Viridiplantae</taxon>
        <taxon>Streptophyta</taxon>
        <taxon>Embryophyta</taxon>
        <taxon>Tracheophyta</taxon>
        <taxon>Spermatophyta</taxon>
        <taxon>Magnoliopsida</taxon>
        <taxon>eudicotyledons</taxon>
        <taxon>Gunneridae</taxon>
        <taxon>Pentapetalae</taxon>
        <taxon>rosids</taxon>
        <taxon>malvids</taxon>
        <taxon>Malvales</taxon>
        <taxon>Dipterocarpaceae</taxon>
        <taxon>Rubroshorea</taxon>
    </lineage>
</organism>
<proteinExistence type="inferred from homology"/>
<dbReference type="InterPro" id="IPR009606">
    <property type="entry name" value="DEAL/Modifying_wall_lignin1/2"/>
</dbReference>
<keyword evidence="10" id="KW-1185">Reference proteome</keyword>
<comment type="subcellular location">
    <subcellularLocation>
        <location evidence="1">Endomembrane system</location>
        <topology evidence="1">Multi-pass membrane protein</topology>
    </subcellularLocation>
</comment>
<evidence type="ECO:0000313" key="9">
    <source>
        <dbReference type="EMBL" id="GKV42346.1"/>
    </source>
</evidence>
<reference evidence="9 10" key="1">
    <citation type="journal article" date="2021" name="Commun. Biol.">
        <title>The genome of Shorea leprosula (Dipterocarpaceae) highlights the ecological relevance of drought in aseasonal tropical rainforests.</title>
        <authorList>
            <person name="Ng K.K.S."/>
            <person name="Kobayashi M.J."/>
            <person name="Fawcett J.A."/>
            <person name="Hatakeyama M."/>
            <person name="Paape T."/>
            <person name="Ng C.H."/>
            <person name="Ang C.C."/>
            <person name="Tnah L.H."/>
            <person name="Lee C.T."/>
            <person name="Nishiyama T."/>
            <person name="Sese J."/>
            <person name="O'Brien M.J."/>
            <person name="Copetti D."/>
            <person name="Mohd Noor M.I."/>
            <person name="Ong R.C."/>
            <person name="Putra M."/>
            <person name="Sireger I.Z."/>
            <person name="Indrioko S."/>
            <person name="Kosugi Y."/>
            <person name="Izuno A."/>
            <person name="Isagi Y."/>
            <person name="Lee S.L."/>
            <person name="Shimizu K.K."/>
        </authorList>
    </citation>
    <scope>NUCLEOTIDE SEQUENCE [LARGE SCALE GENOMIC DNA]</scope>
    <source>
        <strain evidence="9">214</strain>
    </source>
</reference>
<name>A0AAV5LY49_9ROSI</name>
<keyword evidence="3 8" id="KW-0732">Signal</keyword>
<evidence type="ECO:0000256" key="6">
    <source>
        <dbReference type="ARBA" id="ARBA00029467"/>
    </source>
</evidence>
<gene>
    <name evidence="9" type="ORF">SLEP1_g49756</name>
</gene>
<evidence type="ECO:0000256" key="7">
    <source>
        <dbReference type="SAM" id="Phobius"/>
    </source>
</evidence>
<dbReference type="EMBL" id="BPVZ01000157">
    <property type="protein sequence ID" value="GKV42346.1"/>
    <property type="molecule type" value="Genomic_DNA"/>
</dbReference>
<sequence>MSKNTAFLVCLLILALDIAAGVLGIEAEVAQNKVNHLRLWIFECRTPSMKAFQLGLAAAVLLVLAHAIANLLGGCIFFWSKDKLEQATPKKQLAFASLIFSWMMLAVGFLMLIMGALANSKSGKSCSIAHHRLLSIGGIVCFLHGLFSIAYYISATDTTQKEQHAPPRGQA</sequence>
<feature type="transmembrane region" description="Helical" evidence="7">
    <location>
        <begin position="92"/>
        <end position="113"/>
    </location>
</feature>
<dbReference type="Pfam" id="PF06749">
    <property type="entry name" value="DUF1218"/>
    <property type="match status" value="1"/>
</dbReference>
<feature type="chain" id="PRO_5043562826" evidence="8">
    <location>
        <begin position="25"/>
        <end position="171"/>
    </location>
</feature>
<feature type="signal peptide" evidence="8">
    <location>
        <begin position="1"/>
        <end position="24"/>
    </location>
</feature>
<evidence type="ECO:0000256" key="1">
    <source>
        <dbReference type="ARBA" id="ARBA00004127"/>
    </source>
</evidence>
<evidence type="ECO:0000256" key="3">
    <source>
        <dbReference type="ARBA" id="ARBA00022729"/>
    </source>
</evidence>
<comment type="caution">
    <text evidence="9">The sequence shown here is derived from an EMBL/GenBank/DDBJ whole genome shotgun (WGS) entry which is preliminary data.</text>
</comment>
<accession>A0AAV5LY49</accession>